<protein>
    <submittedName>
        <fullName evidence="3">Uncharacterized protein</fullName>
    </submittedName>
</protein>
<proteinExistence type="predicted"/>
<feature type="signal peptide" evidence="2">
    <location>
        <begin position="1"/>
        <end position="16"/>
    </location>
</feature>
<evidence type="ECO:0000256" key="2">
    <source>
        <dbReference type="SAM" id="SignalP"/>
    </source>
</evidence>
<reference evidence="3" key="1">
    <citation type="journal article" date="2020" name="Stud. Mycol.">
        <title>101 Dothideomycetes genomes: a test case for predicting lifestyles and emergence of pathogens.</title>
        <authorList>
            <person name="Haridas S."/>
            <person name="Albert R."/>
            <person name="Binder M."/>
            <person name="Bloem J."/>
            <person name="Labutti K."/>
            <person name="Salamov A."/>
            <person name="Andreopoulos B."/>
            <person name="Baker S."/>
            <person name="Barry K."/>
            <person name="Bills G."/>
            <person name="Bluhm B."/>
            <person name="Cannon C."/>
            <person name="Castanera R."/>
            <person name="Culley D."/>
            <person name="Daum C."/>
            <person name="Ezra D."/>
            <person name="Gonzalez J."/>
            <person name="Henrissat B."/>
            <person name="Kuo A."/>
            <person name="Liang C."/>
            <person name="Lipzen A."/>
            <person name="Lutzoni F."/>
            <person name="Magnuson J."/>
            <person name="Mondo S."/>
            <person name="Nolan M."/>
            <person name="Ohm R."/>
            <person name="Pangilinan J."/>
            <person name="Park H.-J."/>
            <person name="Ramirez L."/>
            <person name="Alfaro M."/>
            <person name="Sun H."/>
            <person name="Tritt A."/>
            <person name="Yoshinaga Y."/>
            <person name="Zwiers L.-H."/>
            <person name="Turgeon B."/>
            <person name="Goodwin S."/>
            <person name="Spatafora J."/>
            <person name="Crous P."/>
            <person name="Grigoriev I."/>
        </authorList>
    </citation>
    <scope>NUCLEOTIDE SEQUENCE</scope>
    <source>
        <strain evidence="3">CBS 675.92</strain>
    </source>
</reference>
<evidence type="ECO:0000313" key="4">
    <source>
        <dbReference type="Proteomes" id="UP000800035"/>
    </source>
</evidence>
<dbReference type="OrthoDB" id="3942738at2759"/>
<dbReference type="Proteomes" id="UP000800035">
    <property type="component" value="Unassembled WGS sequence"/>
</dbReference>
<evidence type="ECO:0000256" key="1">
    <source>
        <dbReference type="SAM" id="MobiDB-lite"/>
    </source>
</evidence>
<gene>
    <name evidence="3" type="ORF">CC80DRAFT_554147</name>
</gene>
<feature type="region of interest" description="Disordered" evidence="1">
    <location>
        <begin position="286"/>
        <end position="305"/>
    </location>
</feature>
<dbReference type="AlphaFoldDB" id="A0A6A5TE60"/>
<evidence type="ECO:0000313" key="3">
    <source>
        <dbReference type="EMBL" id="KAF1950598.1"/>
    </source>
</evidence>
<organism evidence="3 4">
    <name type="scientific">Byssothecium circinans</name>
    <dbReference type="NCBI Taxonomy" id="147558"/>
    <lineage>
        <taxon>Eukaryota</taxon>
        <taxon>Fungi</taxon>
        <taxon>Dikarya</taxon>
        <taxon>Ascomycota</taxon>
        <taxon>Pezizomycotina</taxon>
        <taxon>Dothideomycetes</taxon>
        <taxon>Pleosporomycetidae</taxon>
        <taxon>Pleosporales</taxon>
        <taxon>Massarineae</taxon>
        <taxon>Massarinaceae</taxon>
        <taxon>Byssothecium</taxon>
    </lineage>
</organism>
<name>A0A6A5TE60_9PLEO</name>
<keyword evidence="2" id="KW-0732">Signal</keyword>
<keyword evidence="4" id="KW-1185">Reference proteome</keyword>
<accession>A0A6A5TE60</accession>
<dbReference type="EMBL" id="ML977024">
    <property type="protein sequence ID" value="KAF1950598.1"/>
    <property type="molecule type" value="Genomic_DNA"/>
</dbReference>
<feature type="chain" id="PRO_5025343945" evidence="2">
    <location>
        <begin position="17"/>
        <end position="343"/>
    </location>
</feature>
<sequence length="343" mass="38052">MLRWVFVLLLSGLVSALVVLPSTPESRSNSSSFLALPVWIPPRLQRLDDCMGAHKSEITGDNGVLNFHHTFAALAIGQLLDHDISTDSTCELDVLERHTMDERVDRKFFLFLERCADVGFLVGRPADLVERLASSVRIPTLSSTSASSTWKDHVSIPTLHFRLDIKKESHELFLLLFGIHPCLEKYKTNKDDKSVLPRIKGVFPKIDSFSSKLPPIPGPPSVPNCKSSKKRDLSNTDNLFGVDKRNLIGNSLKKISDAVASLEIVAFTVWRCTTVPVRAATHVAQRSTNTKTLDKSQTSTRRNSTTMAPINDALAAIKSLEPGEHFSYRAIARQFNVPHSTLS</sequence>